<proteinExistence type="inferred from homology"/>
<feature type="binding site" evidence="8">
    <location>
        <begin position="190"/>
        <end position="191"/>
    </location>
    <ligand>
        <name>substrate</name>
    </ligand>
</feature>
<evidence type="ECO:0000256" key="8">
    <source>
        <dbReference type="HAMAP-Rule" id="MF_00258"/>
    </source>
</evidence>
<evidence type="ECO:0000256" key="7">
    <source>
        <dbReference type="ARBA" id="ARBA00070053"/>
    </source>
</evidence>
<reference evidence="9 10" key="1">
    <citation type="submission" date="2017-08" db="EMBL/GenBank/DDBJ databases">
        <title>Infants hospitalized years apart are colonized by the same room-sourced microbial strains.</title>
        <authorList>
            <person name="Brooks B."/>
            <person name="Olm M.R."/>
            <person name="Firek B.A."/>
            <person name="Baker R."/>
            <person name="Thomas B.C."/>
            <person name="Morowitz M.J."/>
            <person name="Banfield J.F."/>
        </authorList>
    </citation>
    <scope>NUCLEOTIDE SEQUENCE [LARGE SCALE GENOMIC DNA]</scope>
    <source>
        <strain evidence="9">S2_006_000_R2_64</strain>
    </source>
</reference>
<protein>
    <recommendedName>
        <fullName evidence="7 8">Glutamate racemase</fullName>
        <ecNumber evidence="2 8">5.1.1.3</ecNumber>
    </recommendedName>
</protein>
<feature type="active site" description="Proton donor/acceptor" evidence="8">
    <location>
        <position position="189"/>
    </location>
</feature>
<keyword evidence="3 8" id="KW-0133">Cell shape</keyword>
<keyword evidence="5 8" id="KW-0413">Isomerase</keyword>
<evidence type="ECO:0000256" key="4">
    <source>
        <dbReference type="ARBA" id="ARBA00022984"/>
    </source>
</evidence>
<dbReference type="AlphaFoldDB" id="A0A2W5FN93"/>
<dbReference type="FunFam" id="3.40.50.1860:FF:000002">
    <property type="entry name" value="Glutamate racemase"/>
    <property type="match status" value="1"/>
</dbReference>
<dbReference type="EC" id="5.1.1.3" evidence="2 8"/>
<dbReference type="InterPro" id="IPR004391">
    <property type="entry name" value="Glu_race"/>
</dbReference>
<dbReference type="NCBIfam" id="TIGR00067">
    <property type="entry name" value="glut_race"/>
    <property type="match status" value="1"/>
</dbReference>
<comment type="pathway">
    <text evidence="8">Cell wall biogenesis; peptidoglycan biosynthesis.</text>
</comment>
<comment type="catalytic activity">
    <reaction evidence="1 8">
        <text>L-glutamate = D-glutamate</text>
        <dbReference type="Rhea" id="RHEA:12813"/>
        <dbReference type="ChEBI" id="CHEBI:29985"/>
        <dbReference type="ChEBI" id="CHEBI:29986"/>
        <dbReference type="EC" id="5.1.1.3"/>
    </reaction>
</comment>
<keyword evidence="6 8" id="KW-0961">Cell wall biogenesis/degradation</keyword>
<evidence type="ECO:0000256" key="6">
    <source>
        <dbReference type="ARBA" id="ARBA00023316"/>
    </source>
</evidence>
<name>A0A2W5FN93_9BACT</name>
<evidence type="ECO:0000313" key="10">
    <source>
        <dbReference type="Proteomes" id="UP000249739"/>
    </source>
</evidence>
<dbReference type="UniPathway" id="UPA00219"/>
<dbReference type="InterPro" id="IPR018187">
    <property type="entry name" value="Asp/Glu_racemase_AS_1"/>
</dbReference>
<dbReference type="InterPro" id="IPR001920">
    <property type="entry name" value="Asp/Glu_race"/>
</dbReference>
<dbReference type="HAMAP" id="MF_00258">
    <property type="entry name" value="Glu_racemase"/>
    <property type="match status" value="1"/>
</dbReference>
<comment type="caution">
    <text evidence="9">The sequence shown here is derived from an EMBL/GenBank/DDBJ whole genome shotgun (WGS) entry which is preliminary data.</text>
</comment>
<comment type="function">
    <text evidence="8">Provides the (R)-glutamate required for cell wall biosynthesis.</text>
</comment>
<accession>A0A2W5FN93</accession>
<evidence type="ECO:0000256" key="5">
    <source>
        <dbReference type="ARBA" id="ARBA00023235"/>
    </source>
</evidence>
<dbReference type="GO" id="GO:0009252">
    <property type="term" value="P:peptidoglycan biosynthetic process"/>
    <property type="evidence" value="ECO:0007669"/>
    <property type="project" value="UniProtKB-UniRule"/>
</dbReference>
<keyword evidence="4 8" id="KW-0573">Peptidoglycan synthesis</keyword>
<feature type="binding site" evidence="8">
    <location>
        <begin position="12"/>
        <end position="13"/>
    </location>
    <ligand>
        <name>substrate</name>
    </ligand>
</feature>
<evidence type="ECO:0000313" key="9">
    <source>
        <dbReference type="EMBL" id="PZP56448.1"/>
    </source>
</evidence>
<feature type="binding site" evidence="8">
    <location>
        <begin position="44"/>
        <end position="45"/>
    </location>
    <ligand>
        <name>substrate</name>
    </ligand>
</feature>
<dbReference type="InterPro" id="IPR015942">
    <property type="entry name" value="Asp/Glu/hydantoin_racemase"/>
</dbReference>
<dbReference type="EMBL" id="QFOT01000025">
    <property type="protein sequence ID" value="PZP56448.1"/>
    <property type="molecule type" value="Genomic_DNA"/>
</dbReference>
<sequence length="264" mass="28412">MPKNLEPIGVFDSGIGGLTVLKALQEKYPNESYVYIGDTARLPYGTKSPETIIRYSQALTREILKHNIKAIVVACNTASTHALSAVREMADGIPVLGMIDPASRAAIAATKNDHIAVVATYGTVKSGAYEKAIKDINSSIQVSSQACQLLVALAEEGWASDKIAEDALRKYLEPIFDGQNRPDTLILGCTHFPLFEKQIRDILGPDVTLINSGEAAAAELNISPHIQNGTCQFFATDDPARFAANAAKFFGSEIYAADVELIDI</sequence>
<dbReference type="SUPFAM" id="SSF53681">
    <property type="entry name" value="Aspartate/glutamate racemase"/>
    <property type="match status" value="2"/>
</dbReference>
<dbReference type="Pfam" id="PF01177">
    <property type="entry name" value="Asp_Glu_race"/>
    <property type="match status" value="1"/>
</dbReference>
<dbReference type="PANTHER" id="PTHR21198">
    <property type="entry name" value="GLUTAMATE RACEMASE"/>
    <property type="match status" value="1"/>
</dbReference>
<evidence type="ECO:0000256" key="2">
    <source>
        <dbReference type="ARBA" id="ARBA00013090"/>
    </source>
</evidence>
<dbReference type="GO" id="GO:0008360">
    <property type="term" value="P:regulation of cell shape"/>
    <property type="evidence" value="ECO:0007669"/>
    <property type="project" value="UniProtKB-KW"/>
</dbReference>
<gene>
    <name evidence="8" type="primary">murI</name>
    <name evidence="9" type="ORF">DI586_03705</name>
</gene>
<evidence type="ECO:0000256" key="1">
    <source>
        <dbReference type="ARBA" id="ARBA00001602"/>
    </source>
</evidence>
<organism evidence="9 10">
    <name type="scientific">Micavibrio aeruginosavorus</name>
    <dbReference type="NCBI Taxonomy" id="349221"/>
    <lineage>
        <taxon>Bacteria</taxon>
        <taxon>Pseudomonadati</taxon>
        <taxon>Bdellovibrionota</taxon>
        <taxon>Bdellovibrionia</taxon>
        <taxon>Bdellovibrionales</taxon>
        <taxon>Pseudobdellovibrionaceae</taxon>
        <taxon>Micavibrio</taxon>
    </lineage>
</organism>
<comment type="similarity">
    <text evidence="8">Belongs to the aspartate/glutamate racemases family.</text>
</comment>
<dbReference type="GO" id="GO:0071555">
    <property type="term" value="P:cell wall organization"/>
    <property type="evidence" value="ECO:0007669"/>
    <property type="project" value="UniProtKB-KW"/>
</dbReference>
<dbReference type="PANTHER" id="PTHR21198:SF2">
    <property type="entry name" value="GLUTAMATE RACEMASE"/>
    <property type="match status" value="1"/>
</dbReference>
<dbReference type="PROSITE" id="PS00923">
    <property type="entry name" value="ASP_GLU_RACEMASE_1"/>
    <property type="match status" value="1"/>
</dbReference>
<dbReference type="Proteomes" id="UP000249739">
    <property type="component" value="Unassembled WGS sequence"/>
</dbReference>
<dbReference type="Gene3D" id="3.40.50.1860">
    <property type="match status" value="2"/>
</dbReference>
<feature type="active site" description="Proton donor/acceptor" evidence="8">
    <location>
        <position position="75"/>
    </location>
</feature>
<dbReference type="GO" id="GO:0008881">
    <property type="term" value="F:glutamate racemase activity"/>
    <property type="evidence" value="ECO:0007669"/>
    <property type="project" value="UniProtKB-UniRule"/>
</dbReference>
<evidence type="ECO:0000256" key="3">
    <source>
        <dbReference type="ARBA" id="ARBA00022960"/>
    </source>
</evidence>
<feature type="binding site" evidence="8">
    <location>
        <begin position="76"/>
        <end position="77"/>
    </location>
    <ligand>
        <name>substrate</name>
    </ligand>
</feature>